<proteinExistence type="predicted"/>
<keyword evidence="2 4" id="KW-0863">Zinc-finger</keyword>
<evidence type="ECO:0000256" key="4">
    <source>
        <dbReference type="PROSITE-ProRule" id="PRU00834"/>
    </source>
</evidence>
<evidence type="ECO:0000256" key="2">
    <source>
        <dbReference type="ARBA" id="ARBA00022771"/>
    </source>
</evidence>
<evidence type="ECO:0000313" key="8">
    <source>
        <dbReference type="Proteomes" id="UP000177798"/>
    </source>
</evidence>
<dbReference type="InterPro" id="IPR007853">
    <property type="entry name" value="Znf_DNL-typ"/>
</dbReference>
<dbReference type="PANTHER" id="PTHR20922">
    <property type="entry name" value="DNL-TYPE ZINC FINGER PROTEIN"/>
    <property type="match status" value="1"/>
</dbReference>
<dbReference type="InterPro" id="IPR024158">
    <property type="entry name" value="Mt_import_TIM15"/>
</dbReference>
<feature type="domain" description="DNL-type" evidence="6">
    <location>
        <begin position="69"/>
        <end position="164"/>
    </location>
</feature>
<feature type="region of interest" description="Disordered" evidence="5">
    <location>
        <begin position="32"/>
        <end position="72"/>
    </location>
</feature>
<protein>
    <recommendedName>
        <fullName evidence="6">DNL-type domain-containing protein</fullName>
    </recommendedName>
</protein>
<dbReference type="GO" id="GO:0008270">
    <property type="term" value="F:zinc ion binding"/>
    <property type="evidence" value="ECO:0007669"/>
    <property type="project" value="UniProtKB-KW"/>
</dbReference>
<keyword evidence="3" id="KW-0862">Zinc</keyword>
<keyword evidence="1" id="KW-0479">Metal-binding</keyword>
<feature type="compositionally biased region" description="Basic and acidic residues" evidence="5">
    <location>
        <begin position="157"/>
        <end position="175"/>
    </location>
</feature>
<dbReference type="Proteomes" id="UP000177798">
    <property type="component" value="Chromosome 3"/>
</dbReference>
<feature type="compositionally biased region" description="Polar residues" evidence="5">
    <location>
        <begin position="32"/>
        <end position="49"/>
    </location>
</feature>
<dbReference type="Pfam" id="PF05180">
    <property type="entry name" value="zf-DNL"/>
    <property type="match status" value="1"/>
</dbReference>
<evidence type="ECO:0000259" key="6">
    <source>
        <dbReference type="PROSITE" id="PS51501"/>
    </source>
</evidence>
<sequence length="185" mass="20033">MSLKISPFSAFRTLSLSRHTTCKAGPRICASKPTQTLFPSHSTQPSTRAYATKPLTSPPSSPSPTPPRAPQPSYDLTFTCTPCSARSTHRISKQGYHSGSVLITCPSCKNRHVISDHLGIFGDRKLTIEDLMREQGMLVKKGTLSEDGNLEFWNDGTRTERKKDNDGMGRGKEGEGNAGIGGPAN</sequence>
<feature type="region of interest" description="Disordered" evidence="5">
    <location>
        <begin position="151"/>
        <end position="185"/>
    </location>
</feature>
<dbReference type="VEuPathDB" id="FungiDB:sscle_03g031010"/>
<feature type="compositionally biased region" description="Gly residues" evidence="5">
    <location>
        <begin position="176"/>
        <end position="185"/>
    </location>
</feature>
<dbReference type="RefSeq" id="XP_001585744.1">
    <property type="nucleotide sequence ID" value="XM_001585694.1"/>
</dbReference>
<dbReference type="EMBL" id="CP017816">
    <property type="protein sequence ID" value="APA08331.1"/>
    <property type="molecule type" value="Genomic_DNA"/>
</dbReference>
<dbReference type="OMA" id="GPRICAS"/>
<feature type="compositionally biased region" description="Pro residues" evidence="5">
    <location>
        <begin position="56"/>
        <end position="70"/>
    </location>
</feature>
<dbReference type="PROSITE" id="PS51501">
    <property type="entry name" value="ZF_DNL"/>
    <property type="match status" value="1"/>
</dbReference>
<name>A0A1D9Q058_SCLS1</name>
<dbReference type="KEGG" id="ssl:SS1G_13260"/>
<dbReference type="AlphaFoldDB" id="A0A1D9Q058"/>
<organism evidence="7 8">
    <name type="scientific">Sclerotinia sclerotiorum (strain ATCC 18683 / 1980 / Ss-1)</name>
    <name type="common">White mold</name>
    <name type="synonym">Whetzelinia sclerotiorum</name>
    <dbReference type="NCBI Taxonomy" id="665079"/>
    <lineage>
        <taxon>Eukaryota</taxon>
        <taxon>Fungi</taxon>
        <taxon>Dikarya</taxon>
        <taxon>Ascomycota</taxon>
        <taxon>Pezizomycotina</taxon>
        <taxon>Leotiomycetes</taxon>
        <taxon>Helotiales</taxon>
        <taxon>Sclerotiniaceae</taxon>
        <taxon>Sclerotinia</taxon>
    </lineage>
</organism>
<dbReference type="OrthoDB" id="512667at2759"/>
<evidence type="ECO:0000256" key="1">
    <source>
        <dbReference type="ARBA" id="ARBA00022723"/>
    </source>
</evidence>
<accession>A0A1D9Q058</accession>
<reference evidence="8" key="1">
    <citation type="journal article" date="2017" name="Genome Biol. Evol.">
        <title>The complete genome sequence of the phytopathogenic fungus Sclerotinia sclerotiorum reveals insights into the genome architecture of broad host range pathogens.</title>
        <authorList>
            <person name="Derbyshire M."/>
            <person name="Denton-Giles M."/>
            <person name="Hegedus D."/>
            <person name="Seifbarghy S."/>
            <person name="Rollins J."/>
            <person name="van Kan J."/>
            <person name="Seidl M.F."/>
            <person name="Faino L."/>
            <person name="Mbengue M."/>
            <person name="Navaud O."/>
            <person name="Raffaele S."/>
            <person name="Hammond-Kosack K."/>
            <person name="Heard S."/>
            <person name="Oliver R."/>
        </authorList>
    </citation>
    <scope>NUCLEOTIDE SEQUENCE [LARGE SCALE GENOMIC DNA]</scope>
    <source>
        <strain evidence="8">ATCC 18683 / 1980 / Ss-1</strain>
    </source>
</reference>
<gene>
    <name evidence="7" type="ORF">sscle_03g031010</name>
</gene>
<evidence type="ECO:0000313" key="7">
    <source>
        <dbReference type="EMBL" id="APA08331.1"/>
    </source>
</evidence>
<evidence type="ECO:0000256" key="5">
    <source>
        <dbReference type="SAM" id="MobiDB-lite"/>
    </source>
</evidence>
<evidence type="ECO:0000256" key="3">
    <source>
        <dbReference type="ARBA" id="ARBA00022833"/>
    </source>
</evidence>
<dbReference type="PANTHER" id="PTHR20922:SF13">
    <property type="entry name" value="DNL-TYPE ZINC FINGER PROTEIN"/>
    <property type="match status" value="1"/>
</dbReference>